<feature type="region of interest" description="Disordered" evidence="1">
    <location>
        <begin position="1"/>
        <end position="39"/>
    </location>
</feature>
<evidence type="ECO:0000256" key="1">
    <source>
        <dbReference type="SAM" id="MobiDB-lite"/>
    </source>
</evidence>
<keyword evidence="3" id="KW-1185">Reference proteome</keyword>
<dbReference type="Proteomes" id="UP001050975">
    <property type="component" value="Unassembled WGS sequence"/>
</dbReference>
<gene>
    <name evidence="2" type="ORF">MiSe_31560</name>
</gene>
<evidence type="ECO:0000313" key="3">
    <source>
        <dbReference type="Proteomes" id="UP001050975"/>
    </source>
</evidence>
<proteinExistence type="predicted"/>
<sequence length="69" mass="7598">MVPPGRGAGDKSRLNPNMGGSFGHLETVTSHHNRPPINSSSEWTIEQLDKKGFVMRILNLRTGKLPFLA</sequence>
<dbReference type="RefSeq" id="WP_226581861.1">
    <property type="nucleotide sequence ID" value="NZ_BLAY01000044.1"/>
</dbReference>
<dbReference type="AlphaFoldDB" id="A0AAV3XAH5"/>
<protein>
    <submittedName>
        <fullName evidence="2">Uncharacterized protein</fullName>
    </submittedName>
</protein>
<dbReference type="EMBL" id="BLAY01000044">
    <property type="protein sequence ID" value="GET38398.1"/>
    <property type="molecule type" value="Genomic_DNA"/>
</dbReference>
<evidence type="ECO:0000313" key="2">
    <source>
        <dbReference type="EMBL" id="GET38398.1"/>
    </source>
</evidence>
<reference evidence="2" key="1">
    <citation type="submission" date="2019-10" db="EMBL/GenBank/DDBJ databases">
        <title>Draft genome sequece of Microseira wollei NIES-4236.</title>
        <authorList>
            <person name="Yamaguchi H."/>
            <person name="Suzuki S."/>
            <person name="Kawachi M."/>
        </authorList>
    </citation>
    <scope>NUCLEOTIDE SEQUENCE</scope>
    <source>
        <strain evidence="2">NIES-4236</strain>
    </source>
</reference>
<accession>A0AAV3XAH5</accession>
<name>A0AAV3XAH5_9CYAN</name>
<organism evidence="2 3">
    <name type="scientific">Microseira wollei NIES-4236</name>
    <dbReference type="NCBI Taxonomy" id="2530354"/>
    <lineage>
        <taxon>Bacteria</taxon>
        <taxon>Bacillati</taxon>
        <taxon>Cyanobacteriota</taxon>
        <taxon>Cyanophyceae</taxon>
        <taxon>Oscillatoriophycideae</taxon>
        <taxon>Aerosakkonematales</taxon>
        <taxon>Aerosakkonemataceae</taxon>
        <taxon>Microseira</taxon>
    </lineage>
</organism>
<comment type="caution">
    <text evidence="2">The sequence shown here is derived from an EMBL/GenBank/DDBJ whole genome shotgun (WGS) entry which is preliminary data.</text>
</comment>